<name>A0A5E4PRL5_9NEOP</name>
<dbReference type="Pfam" id="PF00135">
    <property type="entry name" value="COesterase"/>
    <property type="match status" value="1"/>
</dbReference>
<reference evidence="4 5" key="1">
    <citation type="submission" date="2017-07" db="EMBL/GenBank/DDBJ databases">
        <authorList>
            <person name="Talla V."/>
            <person name="Backstrom N."/>
        </authorList>
    </citation>
    <scope>NUCLEOTIDE SEQUENCE [LARGE SCALE GENOMIC DNA]</scope>
</reference>
<proteinExistence type="predicted"/>
<evidence type="ECO:0000256" key="2">
    <source>
        <dbReference type="SAM" id="SignalP"/>
    </source>
</evidence>
<dbReference type="PANTHER" id="PTHR11559">
    <property type="entry name" value="CARBOXYLESTERASE"/>
    <property type="match status" value="1"/>
</dbReference>
<evidence type="ECO:0000259" key="3">
    <source>
        <dbReference type="Pfam" id="PF00135"/>
    </source>
</evidence>
<feature type="chain" id="PRO_5023113935" description="Carboxylesterase type B domain-containing protein" evidence="2">
    <location>
        <begin position="17"/>
        <end position="504"/>
    </location>
</feature>
<dbReference type="InterPro" id="IPR050309">
    <property type="entry name" value="Type-B_Carboxylest/Lipase"/>
</dbReference>
<evidence type="ECO:0000313" key="4">
    <source>
        <dbReference type="EMBL" id="VVC88032.1"/>
    </source>
</evidence>
<dbReference type="InterPro" id="IPR002018">
    <property type="entry name" value="CarbesteraseB"/>
</dbReference>
<organism evidence="4 5">
    <name type="scientific">Leptidea sinapis</name>
    <dbReference type="NCBI Taxonomy" id="189913"/>
    <lineage>
        <taxon>Eukaryota</taxon>
        <taxon>Metazoa</taxon>
        <taxon>Ecdysozoa</taxon>
        <taxon>Arthropoda</taxon>
        <taxon>Hexapoda</taxon>
        <taxon>Insecta</taxon>
        <taxon>Pterygota</taxon>
        <taxon>Neoptera</taxon>
        <taxon>Endopterygota</taxon>
        <taxon>Lepidoptera</taxon>
        <taxon>Glossata</taxon>
        <taxon>Ditrysia</taxon>
        <taxon>Papilionoidea</taxon>
        <taxon>Pieridae</taxon>
        <taxon>Dismorphiinae</taxon>
        <taxon>Leptidea</taxon>
    </lineage>
</organism>
<keyword evidence="2" id="KW-0732">Signal</keyword>
<accession>A0A5E4PRL5</accession>
<feature type="domain" description="Carboxylesterase type B" evidence="3">
    <location>
        <begin position="23"/>
        <end position="484"/>
    </location>
</feature>
<dbReference type="AlphaFoldDB" id="A0A5E4PRL5"/>
<dbReference type="Gene3D" id="3.40.50.1820">
    <property type="entry name" value="alpha/beta hydrolase"/>
    <property type="match status" value="1"/>
</dbReference>
<dbReference type="EMBL" id="FZQP02000226">
    <property type="protein sequence ID" value="VVC88032.1"/>
    <property type="molecule type" value="Genomic_DNA"/>
</dbReference>
<keyword evidence="5" id="KW-1185">Reference proteome</keyword>
<dbReference type="SUPFAM" id="SSF53474">
    <property type="entry name" value="alpha/beta-Hydrolases"/>
    <property type="match status" value="1"/>
</dbReference>
<evidence type="ECO:0000256" key="1">
    <source>
        <dbReference type="ARBA" id="ARBA00023180"/>
    </source>
</evidence>
<keyword evidence="1" id="KW-0325">Glycoprotein</keyword>
<dbReference type="InterPro" id="IPR029058">
    <property type="entry name" value="AB_hydrolase_fold"/>
</dbReference>
<protein>
    <recommendedName>
        <fullName evidence="3">Carboxylesterase type B domain-containing protein</fullName>
    </recommendedName>
</protein>
<feature type="signal peptide" evidence="2">
    <location>
        <begin position="1"/>
        <end position="16"/>
    </location>
</feature>
<dbReference type="Proteomes" id="UP000324832">
    <property type="component" value="Unassembled WGS sequence"/>
</dbReference>
<evidence type="ECO:0000313" key="5">
    <source>
        <dbReference type="Proteomes" id="UP000324832"/>
    </source>
</evidence>
<sequence length="504" mass="57014">MGLIIFFLFFVPLSQCVRSASELTVKLKQGYVRGYMDPDEGFYAFYGIPYATAPTGDNKFKAPLPGPVWLDTLEAVDDTIICPQKDFFNSIPKTMRIKEDCLIANVFVPDTKQKNLSVVVHIHGGGFHTAYGNSVFYKHLIRSKRIIFVNFNYRLGPHGFLCLGTKDAPGNAGMKDQVALLRWVNQNIAEFDGNPEDVTIDGYSAGSSSVDLLMLSESARGLFHKAIPESGAGIAAFSVQTDPIKNAKEYAKLLNYTGSGSVADLEKYYKSISYELLVSGDVTAREDSVFLMSPCIESKGKKESFLSESPDNILKSGLYPKVPTLHGFASMEGLLRLESFDKWKQEMNDNFEAFLSPDLKFKSEDQKKNVTRKIREFYFGKTEINNDQILNFINYFSDVMFTYPTLRTVKYHLEGGHNQIYLYEFSFVHDDLIIIPHTNIRGAGHCSQTNTVSDGFIGRNYTNPRLEEMRTLTRSIWLNFITTGIILNNNSRFVQYIHIYNFNL</sequence>
<gene>
    <name evidence="4" type="ORF">LSINAPIS_LOCUS1495</name>
</gene>